<proteinExistence type="predicted"/>
<accession>A0AAV7PCL9</accession>
<keyword evidence="2" id="KW-1185">Reference proteome</keyword>
<evidence type="ECO:0000313" key="2">
    <source>
        <dbReference type="Proteomes" id="UP001066276"/>
    </source>
</evidence>
<name>A0AAV7PCL9_PLEWA</name>
<evidence type="ECO:0000313" key="1">
    <source>
        <dbReference type="EMBL" id="KAJ1125519.1"/>
    </source>
</evidence>
<gene>
    <name evidence="1" type="ORF">NDU88_003948</name>
</gene>
<comment type="caution">
    <text evidence="1">The sequence shown here is derived from an EMBL/GenBank/DDBJ whole genome shotgun (WGS) entry which is preliminary data.</text>
</comment>
<protein>
    <submittedName>
        <fullName evidence="1">Uncharacterized protein</fullName>
    </submittedName>
</protein>
<sequence>MRPQPPPRLVLHNTSGAPCGPVLHNGPGKICLAGLSDITRHGPYNKLVVTMYLKHEESIIGTQMWDRRRYPF</sequence>
<dbReference type="Proteomes" id="UP001066276">
    <property type="component" value="Chromosome 7"/>
</dbReference>
<organism evidence="1 2">
    <name type="scientific">Pleurodeles waltl</name>
    <name type="common">Iberian ribbed newt</name>
    <dbReference type="NCBI Taxonomy" id="8319"/>
    <lineage>
        <taxon>Eukaryota</taxon>
        <taxon>Metazoa</taxon>
        <taxon>Chordata</taxon>
        <taxon>Craniata</taxon>
        <taxon>Vertebrata</taxon>
        <taxon>Euteleostomi</taxon>
        <taxon>Amphibia</taxon>
        <taxon>Batrachia</taxon>
        <taxon>Caudata</taxon>
        <taxon>Salamandroidea</taxon>
        <taxon>Salamandridae</taxon>
        <taxon>Pleurodelinae</taxon>
        <taxon>Pleurodeles</taxon>
    </lineage>
</organism>
<dbReference type="AlphaFoldDB" id="A0AAV7PCL9"/>
<reference evidence="1" key="1">
    <citation type="journal article" date="2022" name="bioRxiv">
        <title>Sequencing and chromosome-scale assembly of the giantPleurodeles waltlgenome.</title>
        <authorList>
            <person name="Brown T."/>
            <person name="Elewa A."/>
            <person name="Iarovenko S."/>
            <person name="Subramanian E."/>
            <person name="Araus A.J."/>
            <person name="Petzold A."/>
            <person name="Susuki M."/>
            <person name="Suzuki K.-i.T."/>
            <person name="Hayashi T."/>
            <person name="Toyoda A."/>
            <person name="Oliveira C."/>
            <person name="Osipova E."/>
            <person name="Leigh N.D."/>
            <person name="Simon A."/>
            <person name="Yun M.H."/>
        </authorList>
    </citation>
    <scope>NUCLEOTIDE SEQUENCE</scope>
    <source>
        <strain evidence="1">20211129_DDA</strain>
        <tissue evidence="1">Liver</tissue>
    </source>
</reference>
<dbReference type="EMBL" id="JANPWB010000011">
    <property type="protein sequence ID" value="KAJ1125519.1"/>
    <property type="molecule type" value="Genomic_DNA"/>
</dbReference>